<dbReference type="RefSeq" id="WP_354546976.1">
    <property type="nucleotide sequence ID" value="NZ_JBEPSD010000001.1"/>
</dbReference>
<dbReference type="GO" id="GO:0008168">
    <property type="term" value="F:methyltransferase activity"/>
    <property type="evidence" value="ECO:0007669"/>
    <property type="project" value="UniProtKB-KW"/>
</dbReference>
<dbReference type="InterPro" id="IPR029063">
    <property type="entry name" value="SAM-dependent_MTases_sf"/>
</dbReference>
<dbReference type="CDD" id="cd02440">
    <property type="entry name" value="AdoMet_MTases"/>
    <property type="match status" value="1"/>
</dbReference>
<dbReference type="SUPFAM" id="SSF53335">
    <property type="entry name" value="S-adenosyl-L-methionine-dependent methyltransferases"/>
    <property type="match status" value="1"/>
</dbReference>
<name>A0ABV2PSZ2_9GAMM</name>
<comment type="caution">
    <text evidence="2">The sequence shown here is derived from an EMBL/GenBank/DDBJ whole genome shotgun (WGS) entry which is preliminary data.</text>
</comment>
<dbReference type="Pfam" id="PF13649">
    <property type="entry name" value="Methyltransf_25"/>
    <property type="match status" value="1"/>
</dbReference>
<accession>A0ABV2PSZ2</accession>
<organism evidence="2 3">
    <name type="scientific">Rhodanobacter soli</name>
    <dbReference type="NCBI Taxonomy" id="590609"/>
    <lineage>
        <taxon>Bacteria</taxon>
        <taxon>Pseudomonadati</taxon>
        <taxon>Pseudomonadota</taxon>
        <taxon>Gammaproteobacteria</taxon>
        <taxon>Lysobacterales</taxon>
        <taxon>Rhodanobacteraceae</taxon>
        <taxon>Rhodanobacter</taxon>
    </lineage>
</organism>
<reference evidence="2 3" key="1">
    <citation type="submission" date="2024-06" db="EMBL/GenBank/DDBJ databases">
        <title>Sorghum-associated microbial communities from plants grown in Nebraska, USA.</title>
        <authorList>
            <person name="Schachtman D."/>
        </authorList>
    </citation>
    <scope>NUCLEOTIDE SEQUENCE [LARGE SCALE GENOMIC DNA]</scope>
    <source>
        <strain evidence="2 3">1757</strain>
    </source>
</reference>
<evidence type="ECO:0000313" key="2">
    <source>
        <dbReference type="EMBL" id="MET4568135.1"/>
    </source>
</evidence>
<sequence length="214" mass="23677">MTDKQQHWETVYRTKAPDAVSWYRPHLDTSLALIERAAPERNTAVLDVGGGASTLVDDLLARGYRDLSVLDISATALNIARERLGETANAVTWLAADLLDAPLPQARYDLWHDRAVFHFLTEAEQRAHYLRQLTHALKPGGHAILATFGPQGPLKCSGLDTVRYDVGELARVLGDGFALVDSTLEFHATPFGTTQQFLYALFRRTSADTTGDMR</sequence>
<gene>
    <name evidence="2" type="ORF">ABIE04_000462</name>
</gene>
<dbReference type="PANTHER" id="PTHR12843">
    <property type="entry name" value="PROTEIN-LYSINE N-METHYLTRANSFERASE METTL10"/>
    <property type="match status" value="1"/>
</dbReference>
<dbReference type="Proteomes" id="UP001549251">
    <property type="component" value="Unassembled WGS sequence"/>
</dbReference>
<dbReference type="EMBL" id="JBEPSD010000001">
    <property type="protein sequence ID" value="MET4568135.1"/>
    <property type="molecule type" value="Genomic_DNA"/>
</dbReference>
<protein>
    <submittedName>
        <fullName evidence="2">SAM-dependent methyltransferase</fullName>
    </submittedName>
</protein>
<feature type="domain" description="Methyltransferase" evidence="1">
    <location>
        <begin position="45"/>
        <end position="141"/>
    </location>
</feature>
<proteinExistence type="predicted"/>
<dbReference type="Gene3D" id="3.40.50.150">
    <property type="entry name" value="Vaccinia Virus protein VP39"/>
    <property type="match status" value="1"/>
</dbReference>
<dbReference type="GO" id="GO:0032259">
    <property type="term" value="P:methylation"/>
    <property type="evidence" value="ECO:0007669"/>
    <property type="project" value="UniProtKB-KW"/>
</dbReference>
<keyword evidence="2" id="KW-0808">Transferase</keyword>
<evidence type="ECO:0000259" key="1">
    <source>
        <dbReference type="Pfam" id="PF13649"/>
    </source>
</evidence>
<keyword evidence="2" id="KW-0489">Methyltransferase</keyword>
<keyword evidence="3" id="KW-1185">Reference proteome</keyword>
<dbReference type="InterPro" id="IPR041698">
    <property type="entry name" value="Methyltransf_25"/>
</dbReference>
<evidence type="ECO:0000313" key="3">
    <source>
        <dbReference type="Proteomes" id="UP001549251"/>
    </source>
</evidence>
<dbReference type="PANTHER" id="PTHR12843:SF5">
    <property type="entry name" value="EEF1A LYSINE METHYLTRANSFERASE 2"/>
    <property type="match status" value="1"/>
</dbReference>